<accession>C6XCP6</accession>
<evidence type="ECO:0000313" key="2">
    <source>
        <dbReference type="EMBL" id="ACT50321.1"/>
    </source>
</evidence>
<reference evidence="3" key="1">
    <citation type="submission" date="2009-07" db="EMBL/GenBank/DDBJ databases">
        <title>Complete sequence of chromosome of Methylovorus sp. SIP3-4.</title>
        <authorList>
            <person name="Lucas S."/>
            <person name="Copeland A."/>
            <person name="Lapidus A."/>
            <person name="Glavina del Rio T."/>
            <person name="Tice H."/>
            <person name="Bruce D."/>
            <person name="Goodwin L."/>
            <person name="Pitluck S."/>
            <person name="Clum A."/>
            <person name="Larimer F."/>
            <person name="Land M."/>
            <person name="Hauser L."/>
            <person name="Kyrpides N."/>
            <person name="Mikhailova N."/>
            <person name="Kayluzhnaya M."/>
            <person name="Chistoserdova L."/>
        </authorList>
    </citation>
    <scope>NUCLEOTIDE SEQUENCE [LARGE SCALE GENOMIC DNA]</scope>
    <source>
        <strain evidence="3">SIP3-4</strain>
    </source>
</reference>
<protein>
    <submittedName>
        <fullName evidence="2">Uncharacterized protein</fullName>
    </submittedName>
</protein>
<keyword evidence="1" id="KW-0732">Signal</keyword>
<dbReference type="HOGENOM" id="CLU_138476_0_0_4"/>
<evidence type="ECO:0000256" key="1">
    <source>
        <dbReference type="SAM" id="SignalP"/>
    </source>
</evidence>
<feature type="signal peptide" evidence="1">
    <location>
        <begin position="1"/>
        <end position="23"/>
    </location>
</feature>
<dbReference type="KEGG" id="mei:Msip34_1074"/>
<dbReference type="AlphaFoldDB" id="C6XCP6"/>
<name>C6XCP6_METGS</name>
<dbReference type="Proteomes" id="UP000002743">
    <property type="component" value="Chromosome"/>
</dbReference>
<feature type="chain" id="PRO_5002971069" evidence="1">
    <location>
        <begin position="24"/>
        <end position="147"/>
    </location>
</feature>
<dbReference type="EMBL" id="CP001674">
    <property type="protein sequence ID" value="ACT50321.1"/>
    <property type="molecule type" value="Genomic_DNA"/>
</dbReference>
<dbReference type="RefSeq" id="WP_015829841.1">
    <property type="nucleotide sequence ID" value="NC_012969.1"/>
</dbReference>
<sequence precursor="true">MSRFSLASLMLLVSIAVPLQAQAKASAGKFTGEDFSGVYQCTGDDAHEGAYTGTVTMTLKPEHSRGSYASYDFKLEVPDYGTYLGHAAANGRHVAMHFGLQDPTTHDYGTGIAVMKKTKAGKWRFHKFYFEPEFKGGNTGLEDCVIK</sequence>
<dbReference type="OrthoDB" id="9153232at2"/>
<keyword evidence="3" id="KW-1185">Reference proteome</keyword>
<gene>
    <name evidence="2" type="ordered locus">Msip34_1074</name>
</gene>
<dbReference type="STRING" id="582744.Msip34_1074"/>
<dbReference type="eggNOG" id="ENOG5032R44">
    <property type="taxonomic scope" value="Bacteria"/>
</dbReference>
<reference evidence="2 3" key="2">
    <citation type="journal article" date="2011" name="J. Bacteriol.">
        <title>Genomes of three methylotrophs from a single niche uncover genetic and metabolic divergence of Methylophilaceae.</title>
        <authorList>
            <person name="Lapidus A."/>
            <person name="Clum A."/>
            <person name="Labutti K."/>
            <person name="Kaluzhnaya M.G."/>
            <person name="Lim S."/>
            <person name="Beck D.A."/>
            <person name="Glavina Del Rio T."/>
            <person name="Nolan M."/>
            <person name="Mavromatis K."/>
            <person name="Huntemann M."/>
            <person name="Lucas S."/>
            <person name="Lidstrom M.E."/>
            <person name="Ivanova N."/>
            <person name="Chistoserdova L."/>
        </authorList>
    </citation>
    <scope>NUCLEOTIDE SEQUENCE [LARGE SCALE GENOMIC DNA]</scope>
    <source>
        <strain evidence="2 3">SIP3-4</strain>
    </source>
</reference>
<organism evidence="2 3">
    <name type="scientific">Methylovorus glucosotrophus (strain SIP3-4)</name>
    <dbReference type="NCBI Taxonomy" id="582744"/>
    <lineage>
        <taxon>Bacteria</taxon>
        <taxon>Pseudomonadati</taxon>
        <taxon>Pseudomonadota</taxon>
        <taxon>Betaproteobacteria</taxon>
        <taxon>Nitrosomonadales</taxon>
        <taxon>Methylophilaceae</taxon>
        <taxon>Methylovorus</taxon>
    </lineage>
</organism>
<proteinExistence type="predicted"/>
<evidence type="ECO:0000313" key="3">
    <source>
        <dbReference type="Proteomes" id="UP000002743"/>
    </source>
</evidence>